<name>A0ABR3MT76_9TELE</name>
<proteinExistence type="inferred from homology"/>
<dbReference type="InterPro" id="IPR007213">
    <property type="entry name" value="Ppm1/Ppm2/Tcmp"/>
</dbReference>
<evidence type="ECO:0000256" key="1">
    <source>
        <dbReference type="ARBA" id="ARBA00001806"/>
    </source>
</evidence>
<reference evidence="14 15" key="1">
    <citation type="submission" date="2023-09" db="EMBL/GenBank/DDBJ databases">
        <authorList>
            <person name="Wang M."/>
        </authorList>
    </citation>
    <scope>NUCLEOTIDE SEQUENCE [LARGE SCALE GENOMIC DNA]</scope>
    <source>
        <strain evidence="14">GT-2023</strain>
        <tissue evidence="14">Liver</tissue>
    </source>
</reference>
<evidence type="ECO:0000256" key="2">
    <source>
        <dbReference type="ARBA" id="ARBA00004797"/>
    </source>
</evidence>
<dbReference type="Gene3D" id="3.40.50.150">
    <property type="entry name" value="Vaccinia Virus protein VP39"/>
    <property type="match status" value="1"/>
</dbReference>
<comment type="catalytic activity">
    <reaction evidence="1">
        <text>7-[(3S)-3-amino-3-carboxypropyl]wyosine(37) in tRNA(Phe) + S-adenosyl-L-methionine = 7-[(3S)-(3-amino-3-methoxycarbonyl)propyl]wyosine(37) in tRNA(Phe) + S-adenosyl-L-homocysteine</text>
        <dbReference type="Rhea" id="RHEA:36903"/>
        <dbReference type="Rhea" id="RHEA-COMP:10379"/>
        <dbReference type="Rhea" id="RHEA-COMP:11844"/>
        <dbReference type="ChEBI" id="CHEBI:57856"/>
        <dbReference type="ChEBI" id="CHEBI:59789"/>
        <dbReference type="ChEBI" id="CHEBI:73543"/>
        <dbReference type="ChEBI" id="CHEBI:74275"/>
        <dbReference type="EC" id="2.1.1.290"/>
    </reaction>
</comment>
<evidence type="ECO:0000256" key="4">
    <source>
        <dbReference type="ARBA" id="ARBA00012155"/>
    </source>
</evidence>
<evidence type="ECO:0000256" key="6">
    <source>
        <dbReference type="ARBA" id="ARBA00018045"/>
    </source>
</evidence>
<evidence type="ECO:0000313" key="14">
    <source>
        <dbReference type="EMBL" id="KAL1267840.1"/>
    </source>
</evidence>
<evidence type="ECO:0000256" key="8">
    <source>
        <dbReference type="ARBA" id="ARBA00022679"/>
    </source>
</evidence>
<comment type="caution">
    <text evidence="14">The sequence shown here is derived from an EMBL/GenBank/DDBJ whole genome shotgun (WGS) entry which is preliminary data.</text>
</comment>
<evidence type="ECO:0000256" key="3">
    <source>
        <dbReference type="ARBA" id="ARBA00010703"/>
    </source>
</evidence>
<keyword evidence="7" id="KW-0489">Methyltransferase</keyword>
<dbReference type="EMBL" id="JAYMGO010000009">
    <property type="protein sequence ID" value="KAL1267840.1"/>
    <property type="molecule type" value="Genomic_DNA"/>
</dbReference>
<evidence type="ECO:0000256" key="12">
    <source>
        <dbReference type="ARBA" id="ARBA00030847"/>
    </source>
</evidence>
<evidence type="ECO:0000256" key="13">
    <source>
        <dbReference type="ARBA" id="ARBA00049250"/>
    </source>
</evidence>
<comment type="catalytic activity">
    <reaction evidence="13">
        <text>7-[(3S)-(3-amino-3-methoxycarbonyl)propyl]wyosine(37) in tRNA(Phe) + S-adenosyl-L-methionine + CO2 = wybutosine(37) in tRNA(Phe) + S-adenosyl-L-homocysteine + 2 H(+)</text>
        <dbReference type="Rhea" id="RHEA:37119"/>
        <dbReference type="Rhea" id="RHEA-COMP:11844"/>
        <dbReference type="Rhea" id="RHEA-COMP:11847"/>
        <dbReference type="ChEBI" id="CHEBI:15378"/>
        <dbReference type="ChEBI" id="CHEBI:16526"/>
        <dbReference type="ChEBI" id="CHEBI:57856"/>
        <dbReference type="ChEBI" id="CHEBI:59789"/>
        <dbReference type="ChEBI" id="CHEBI:73544"/>
        <dbReference type="ChEBI" id="CHEBI:74275"/>
        <dbReference type="EC" id="2.3.1.231"/>
    </reaction>
</comment>
<evidence type="ECO:0000256" key="9">
    <source>
        <dbReference type="ARBA" id="ARBA00022691"/>
    </source>
</evidence>
<dbReference type="EC" id="2.3.1.231" evidence="4"/>
<dbReference type="Pfam" id="PF04072">
    <property type="entry name" value="LCM"/>
    <property type="match status" value="1"/>
</dbReference>
<dbReference type="EC" id="2.1.1.290" evidence="5"/>
<dbReference type="InterPro" id="IPR011043">
    <property type="entry name" value="Gal_Oxase/kelch_b-propeller"/>
</dbReference>
<keyword evidence="15" id="KW-1185">Reference proteome</keyword>
<dbReference type="PANTHER" id="PTHR46529">
    <property type="entry name" value="TRNA WYBUTOSINE-SYNTHESIZING PROTEIN 4"/>
    <property type="match status" value="1"/>
</dbReference>
<evidence type="ECO:0000256" key="5">
    <source>
        <dbReference type="ARBA" id="ARBA00012779"/>
    </source>
</evidence>
<keyword evidence="9" id="KW-0949">S-adenosyl-L-methionine</keyword>
<accession>A0ABR3MT76</accession>
<dbReference type="SUPFAM" id="SSF50965">
    <property type="entry name" value="Galactose oxidase, central domain"/>
    <property type="match status" value="1"/>
</dbReference>
<keyword evidence="10" id="KW-0819">tRNA processing</keyword>
<dbReference type="PANTHER" id="PTHR46529:SF1">
    <property type="entry name" value="TRNA WYBUTOSINE-SYNTHESIZING PROTEIN 4"/>
    <property type="match status" value="1"/>
</dbReference>
<gene>
    <name evidence="14" type="ORF">QQF64_033203</name>
</gene>
<evidence type="ECO:0000256" key="11">
    <source>
        <dbReference type="ARBA" id="ARBA00029750"/>
    </source>
</evidence>
<dbReference type="InterPro" id="IPR015915">
    <property type="entry name" value="Kelch-typ_b-propeller"/>
</dbReference>
<protein>
    <recommendedName>
        <fullName evidence="6">tRNA wybutosine-synthesizing protein 4</fullName>
        <ecNumber evidence="5">2.1.1.290</ecNumber>
        <ecNumber evidence="4">2.3.1.231</ecNumber>
    </recommendedName>
    <alternativeName>
        <fullName evidence="12">tRNA(Phe) (7-(3-amino-3-(methoxycarbonyl)propyl)wyosine(37)-N)-methoxycarbonyltransferase</fullName>
    </alternativeName>
    <alternativeName>
        <fullName evidence="11">tRNA(Phe) (7-(3-amino-3-carboxypropyl)wyosine(37)-O)-methyltransferase</fullName>
    </alternativeName>
</protein>
<keyword evidence="8" id="KW-0808">Transferase</keyword>
<dbReference type="Gene3D" id="2.120.10.80">
    <property type="entry name" value="Kelch-type beta propeller"/>
    <property type="match status" value="1"/>
</dbReference>
<evidence type="ECO:0000256" key="7">
    <source>
        <dbReference type="ARBA" id="ARBA00022603"/>
    </source>
</evidence>
<evidence type="ECO:0000313" key="15">
    <source>
        <dbReference type="Proteomes" id="UP001558613"/>
    </source>
</evidence>
<dbReference type="Proteomes" id="UP001558613">
    <property type="component" value="Unassembled WGS sequence"/>
</dbReference>
<sequence>MEKQSKSRTWKCFQDQQEEREWILIGRISLSGFQEDDQAASTCVHSRVMPVNSKREQGKDAAVQGTNDSSVVSKVSAAAQGYFHDDFLRHFVCKVSRRAPLINRGYYVRWKAVDHCVKQFFHATKSCSRRQILSLGAGFDSLYFRLHAEGALGGVTVFEVDFPEVARRKSALINSNTCLKDALPDWETVSNQQTNAVFIRSGHYNLIGVDVRKEQEVEATLSRAGLQWDAPTLVLSEVVLTYMETQWSDAVIGWAAKLLSQSMFVMYEQIHPDDPFGRVMQNHFLKLNSTIHALQQYPDTVAQVQRFIQKGWEKCVCLDMNQFYFDLLSEDERQRVKGLEPFDEFEEWHQKCSHYFILTASKGSVNNQALLTLPKASSIPHISPQWAEHPPLVVQPMSGSPSIEAVGMASAVLAPGIILLTGGCGRSGRDTAARVLIKEKDGWKCACVEAYGDKVVSLYQTLTSFPGGGAVLFGGRTSPLNPIGSVVSVTFDPDNEKFQSTIQLSFKNMVCTGTGPKPRWRHTSTLIFYKDKNFLFVFGGRTEKDSVLGDGHFLCLEDNHWTKMTVVGAVPEARHSHSACPNGEGLVIFGGLGKGGRPLGDVFYLRPTSLGFCWETKTLHPAPVPRYSHSAHVINEKLVVVGGVWLQADGVPGVAVINLNTGSCVEIQLDTSSVPWPLMLHSFCSELLDSEGSEMVLIGGGGNCFSFGTHLNLHPLTMDLRPILCYSY</sequence>
<dbReference type="Pfam" id="PF24681">
    <property type="entry name" value="Kelch_KLHDC2_KLHL20_DRC7"/>
    <property type="match status" value="1"/>
</dbReference>
<dbReference type="InterPro" id="IPR029063">
    <property type="entry name" value="SAM-dependent_MTases_sf"/>
</dbReference>
<comment type="pathway">
    <text evidence="2">tRNA modification; wybutosine-tRNA(Phe) biosynthesis.</text>
</comment>
<organism evidence="14 15">
    <name type="scientific">Cirrhinus molitorella</name>
    <name type="common">mud carp</name>
    <dbReference type="NCBI Taxonomy" id="172907"/>
    <lineage>
        <taxon>Eukaryota</taxon>
        <taxon>Metazoa</taxon>
        <taxon>Chordata</taxon>
        <taxon>Craniata</taxon>
        <taxon>Vertebrata</taxon>
        <taxon>Euteleostomi</taxon>
        <taxon>Actinopterygii</taxon>
        <taxon>Neopterygii</taxon>
        <taxon>Teleostei</taxon>
        <taxon>Ostariophysi</taxon>
        <taxon>Cypriniformes</taxon>
        <taxon>Cyprinidae</taxon>
        <taxon>Labeoninae</taxon>
        <taxon>Labeonini</taxon>
        <taxon>Cirrhinus</taxon>
    </lineage>
</organism>
<evidence type="ECO:0000256" key="10">
    <source>
        <dbReference type="ARBA" id="ARBA00022694"/>
    </source>
</evidence>
<comment type="similarity">
    <text evidence="3">Belongs to the methyltransferase superfamily. LCMT family.</text>
</comment>
<dbReference type="SUPFAM" id="SSF53335">
    <property type="entry name" value="S-adenosyl-L-methionine-dependent methyltransferases"/>
    <property type="match status" value="1"/>
</dbReference>